<dbReference type="Proteomes" id="UP000034012">
    <property type="component" value="Unassembled WGS sequence"/>
</dbReference>
<name>A0A837I7Y6_9BACT</name>
<reference evidence="1 2" key="1">
    <citation type="journal article" date="2015" name="Nature">
        <title>rRNA introns, odd ribosomes, and small enigmatic genomes across a large radiation of phyla.</title>
        <authorList>
            <person name="Brown C.T."/>
            <person name="Hug L.A."/>
            <person name="Thomas B.C."/>
            <person name="Sharon I."/>
            <person name="Castelle C.J."/>
            <person name="Singh A."/>
            <person name="Wilkins M.J."/>
            <person name="Williams K.H."/>
            <person name="Banfield J.F."/>
        </authorList>
    </citation>
    <scope>NUCLEOTIDE SEQUENCE [LARGE SCALE GENOMIC DNA]</scope>
</reference>
<sequence>MIIRRKDGYFVISEKGKKKLGGPYKKRVDAERRLMQVEYFKRIGKK</sequence>
<evidence type="ECO:0000313" key="1">
    <source>
        <dbReference type="EMBL" id="KKT32240.1"/>
    </source>
</evidence>
<proteinExistence type="predicted"/>
<gene>
    <name evidence="1" type="ORF">UW20_C0020G0010</name>
</gene>
<protein>
    <submittedName>
        <fullName evidence="1">Uncharacterized protein</fullName>
    </submittedName>
</protein>
<accession>A0A837I7Y6</accession>
<comment type="caution">
    <text evidence="1">The sequence shown here is derived from an EMBL/GenBank/DDBJ whole genome shotgun (WGS) entry which is preliminary data.</text>
</comment>
<organism evidence="1 2">
    <name type="scientific">Candidatus Woesebacteria bacterium GW2011_GWB1_44_11</name>
    <dbReference type="NCBI Taxonomy" id="1618579"/>
    <lineage>
        <taxon>Bacteria</taxon>
        <taxon>Candidatus Woeseibacteriota</taxon>
    </lineage>
</organism>
<dbReference type="AlphaFoldDB" id="A0A837I7Y6"/>
<evidence type="ECO:0000313" key="2">
    <source>
        <dbReference type="Proteomes" id="UP000034012"/>
    </source>
</evidence>
<dbReference type="EMBL" id="LCHK01000020">
    <property type="protein sequence ID" value="KKT32240.1"/>
    <property type="molecule type" value="Genomic_DNA"/>
</dbReference>